<keyword evidence="5" id="KW-0862">Zinc</keyword>
<dbReference type="CDD" id="cd16713">
    <property type="entry name" value="RING-HC_BIRC2_3_7"/>
    <property type="match status" value="1"/>
</dbReference>
<dbReference type="FunFam" id="3.30.40.10:FF:000184">
    <property type="entry name" value="Baculoviral IAP repeat containing 2"/>
    <property type="match status" value="1"/>
</dbReference>
<feature type="domain" description="RING-type" evidence="8">
    <location>
        <begin position="573"/>
        <end position="608"/>
    </location>
</feature>
<keyword evidence="4 6" id="KW-0863">Zinc-finger</keyword>
<evidence type="ECO:0000313" key="9">
    <source>
        <dbReference type="EMBL" id="KAK7864874.1"/>
    </source>
</evidence>
<dbReference type="GO" id="GO:0004869">
    <property type="term" value="F:cysteine-type endopeptidase inhibitor activity"/>
    <property type="evidence" value="ECO:0007669"/>
    <property type="project" value="UniProtKB-ARBA"/>
</dbReference>
<dbReference type="CDD" id="cd14321">
    <property type="entry name" value="UBA_IAPs"/>
    <property type="match status" value="1"/>
</dbReference>
<evidence type="ECO:0000256" key="4">
    <source>
        <dbReference type="ARBA" id="ARBA00022771"/>
    </source>
</evidence>
<dbReference type="GO" id="GO:0070936">
    <property type="term" value="P:protein K48-linked ubiquitination"/>
    <property type="evidence" value="ECO:0007669"/>
    <property type="project" value="UniProtKB-ARBA"/>
</dbReference>
<keyword evidence="2" id="KW-0053">Apoptosis</keyword>
<dbReference type="PROSITE" id="PS01282">
    <property type="entry name" value="BIR_REPEAT_1"/>
    <property type="match status" value="2"/>
</dbReference>
<dbReference type="EMBL" id="JAZDUA010000192">
    <property type="protein sequence ID" value="KAK7864874.1"/>
    <property type="molecule type" value="Genomic_DNA"/>
</dbReference>
<dbReference type="Pfam" id="PF00653">
    <property type="entry name" value="BIR"/>
    <property type="match status" value="3"/>
</dbReference>
<gene>
    <name evidence="9" type="ORF">R5R35_010256</name>
</gene>
<dbReference type="InterPro" id="IPR050784">
    <property type="entry name" value="IAP"/>
</dbReference>
<dbReference type="InterPro" id="IPR001370">
    <property type="entry name" value="BIR_rpt"/>
</dbReference>
<proteinExistence type="inferred from homology"/>
<dbReference type="GO" id="GO:0022416">
    <property type="term" value="P:chaeta development"/>
    <property type="evidence" value="ECO:0007669"/>
    <property type="project" value="UniProtKB-ARBA"/>
</dbReference>
<keyword evidence="3" id="KW-0479">Metal-binding</keyword>
<dbReference type="GO" id="GO:0031625">
    <property type="term" value="F:ubiquitin protein ligase binding"/>
    <property type="evidence" value="ECO:0007669"/>
    <property type="project" value="UniProtKB-ARBA"/>
</dbReference>
<feature type="region of interest" description="Disordered" evidence="7">
    <location>
        <begin position="526"/>
        <end position="548"/>
    </location>
</feature>
<dbReference type="Gene3D" id="1.10.1170.10">
    <property type="entry name" value="Inhibitor Of Apoptosis Protein (2mihbC-IAP-1), Chain A"/>
    <property type="match status" value="3"/>
</dbReference>
<accession>A0AAN9VH71</accession>
<dbReference type="CDD" id="cd00022">
    <property type="entry name" value="BIR"/>
    <property type="match status" value="3"/>
</dbReference>
<dbReference type="GO" id="GO:0031398">
    <property type="term" value="P:positive regulation of protein ubiquitination"/>
    <property type="evidence" value="ECO:0007669"/>
    <property type="project" value="TreeGrafter"/>
</dbReference>
<dbReference type="PANTHER" id="PTHR10044">
    <property type="entry name" value="INHIBITOR OF APOPTOSIS"/>
    <property type="match status" value="1"/>
</dbReference>
<sequence length="620" mass="68464">MNQEQSRLNTFQSWPANAEVEPQRIAKAGFFYTGIGLEVECFSCGRRISEWNYGDQVMARHRLLNPECPFVKDPITSGNIPVVHRSPSLYSQVSETNQNSLPSPSLANSGDFLSLPQISTASIGVGATQDDNINNLVSSTAGVSNSSETSNSNANFSSYRSEAVRLQSFATWPKSHIVSPSLLAKSGFFYLLDGDWVQCAFCSGKVHGWEHGDNPDAEHRRHFPCCPSHHIVAAGSVPLNDVAVSHDNVNQTQVTNEVGEQDEIRPFSHPERDASSHPFSEATHSNLNDLGIHTHRGPKHPKYSTIESRLRTFVNWPETVSQTPQQLAQAGFYYAGANDQVRCFHCDGGLRQWDANDDPWVEHARWFSRCTYVMLVKGDEFIQNSIAQHPPIVPAQQSQRTVSNSSRSIHEEAASRTHVISAEDLDGLMTTPQVRAALEVGLDLNRIREALRCKLERTGFPYTSSDALIEAVLDLPSDITSSVPTRRNTPFTEQEGSNPAVSGDIHVRNHGSLNVSKSLPSIAGCQSEPTLQGQDVKTQSMPRLPREKSCKKLLESESSLEEENRRLKEARLCKICMDEEVGAVFVPCGHLATCVNCAASVQDCPMCRQPIKATVRTFLS</sequence>
<dbReference type="PANTHER" id="PTHR10044:SF139">
    <property type="entry name" value="DEATH-ASSOCIATED INHIBITOR OF APOPTOSIS 2"/>
    <property type="match status" value="1"/>
</dbReference>
<keyword evidence="10" id="KW-1185">Reference proteome</keyword>
<evidence type="ECO:0000259" key="8">
    <source>
        <dbReference type="PROSITE" id="PS50089"/>
    </source>
</evidence>
<evidence type="ECO:0000256" key="3">
    <source>
        <dbReference type="ARBA" id="ARBA00022723"/>
    </source>
</evidence>
<name>A0AAN9VH71_9ORTH</name>
<dbReference type="InterPro" id="IPR001841">
    <property type="entry name" value="Znf_RING"/>
</dbReference>
<dbReference type="GO" id="GO:0048471">
    <property type="term" value="C:perinuclear region of cytoplasm"/>
    <property type="evidence" value="ECO:0007669"/>
    <property type="project" value="UniProtKB-ARBA"/>
</dbReference>
<dbReference type="FunFam" id="1.10.1170.10:FF:000003">
    <property type="entry name" value="E3 ubiquitin-protein ligase XIAP"/>
    <property type="match status" value="1"/>
</dbReference>
<evidence type="ECO:0000256" key="5">
    <source>
        <dbReference type="ARBA" id="ARBA00022833"/>
    </source>
</evidence>
<dbReference type="GO" id="GO:0005829">
    <property type="term" value="C:cytosol"/>
    <property type="evidence" value="ECO:0007669"/>
    <property type="project" value="UniProtKB-ARBA"/>
</dbReference>
<dbReference type="Gene3D" id="1.10.8.10">
    <property type="entry name" value="DNA helicase RuvA subunit, C-terminal domain"/>
    <property type="match status" value="1"/>
</dbReference>
<dbReference type="SMART" id="SM00238">
    <property type="entry name" value="BIR"/>
    <property type="match status" value="3"/>
</dbReference>
<dbReference type="Gene3D" id="3.30.40.10">
    <property type="entry name" value="Zinc/RING finger domain, C3HC4 (zinc finger)"/>
    <property type="match status" value="1"/>
</dbReference>
<dbReference type="Pfam" id="PF13920">
    <property type="entry name" value="zf-C3HC4_3"/>
    <property type="match status" value="1"/>
</dbReference>
<comment type="caution">
    <text evidence="9">The sequence shown here is derived from an EMBL/GenBank/DDBJ whole genome shotgun (WGS) entry which is preliminary data.</text>
</comment>
<dbReference type="GO" id="GO:0006915">
    <property type="term" value="P:apoptotic process"/>
    <property type="evidence" value="ECO:0007669"/>
    <property type="project" value="UniProtKB-KW"/>
</dbReference>
<feature type="compositionally biased region" description="Basic residues" evidence="7">
    <location>
        <begin position="293"/>
        <end position="302"/>
    </location>
</feature>
<dbReference type="PROSITE" id="PS50143">
    <property type="entry name" value="BIR_REPEAT_2"/>
    <property type="match status" value="3"/>
</dbReference>
<dbReference type="Proteomes" id="UP001378592">
    <property type="component" value="Unassembled WGS sequence"/>
</dbReference>
<reference evidence="9 10" key="1">
    <citation type="submission" date="2024-03" db="EMBL/GenBank/DDBJ databases">
        <title>The genome assembly and annotation of the cricket Gryllus longicercus Weissman &amp; Gray.</title>
        <authorList>
            <person name="Szrajer S."/>
            <person name="Gray D."/>
            <person name="Ylla G."/>
        </authorList>
    </citation>
    <scope>NUCLEOTIDE SEQUENCE [LARGE SCALE GENOMIC DNA]</scope>
    <source>
        <strain evidence="9">DAG 2021-001</strain>
        <tissue evidence="9">Whole body minus gut</tissue>
    </source>
</reference>
<dbReference type="GO" id="GO:0008270">
    <property type="term" value="F:zinc ion binding"/>
    <property type="evidence" value="ECO:0007669"/>
    <property type="project" value="UniProtKB-KW"/>
</dbReference>
<dbReference type="AlphaFoldDB" id="A0AAN9VH71"/>
<dbReference type="GO" id="GO:0089720">
    <property type="term" value="F:caspase binding"/>
    <property type="evidence" value="ECO:0007669"/>
    <property type="project" value="UniProtKB-ARBA"/>
</dbReference>
<protein>
    <recommendedName>
        <fullName evidence="8">RING-type domain-containing protein</fullName>
    </recommendedName>
</protein>
<feature type="region of interest" description="Disordered" evidence="7">
    <location>
        <begin position="267"/>
        <end position="302"/>
    </location>
</feature>
<feature type="compositionally biased region" description="Polar residues" evidence="7">
    <location>
        <begin position="481"/>
        <end position="500"/>
    </location>
</feature>
<dbReference type="GO" id="GO:0043027">
    <property type="term" value="F:cysteine-type endopeptidase inhibitor activity involved in apoptotic process"/>
    <property type="evidence" value="ECO:0007669"/>
    <property type="project" value="UniProtKB-ARBA"/>
</dbReference>
<dbReference type="GO" id="GO:0061630">
    <property type="term" value="F:ubiquitin protein ligase activity"/>
    <property type="evidence" value="ECO:0007669"/>
    <property type="project" value="TreeGrafter"/>
</dbReference>
<organism evidence="9 10">
    <name type="scientific">Gryllus longicercus</name>
    <dbReference type="NCBI Taxonomy" id="2509291"/>
    <lineage>
        <taxon>Eukaryota</taxon>
        <taxon>Metazoa</taxon>
        <taxon>Ecdysozoa</taxon>
        <taxon>Arthropoda</taxon>
        <taxon>Hexapoda</taxon>
        <taxon>Insecta</taxon>
        <taxon>Pterygota</taxon>
        <taxon>Neoptera</taxon>
        <taxon>Polyneoptera</taxon>
        <taxon>Orthoptera</taxon>
        <taxon>Ensifera</taxon>
        <taxon>Gryllidea</taxon>
        <taxon>Grylloidea</taxon>
        <taxon>Gryllidae</taxon>
        <taxon>Gryllinae</taxon>
        <taxon>Gryllus</taxon>
    </lineage>
</organism>
<dbReference type="GO" id="GO:0043066">
    <property type="term" value="P:negative regulation of apoptotic process"/>
    <property type="evidence" value="ECO:0007669"/>
    <property type="project" value="TreeGrafter"/>
</dbReference>
<dbReference type="GO" id="GO:0051726">
    <property type="term" value="P:regulation of cell cycle"/>
    <property type="evidence" value="ECO:0007669"/>
    <property type="project" value="TreeGrafter"/>
</dbReference>
<feature type="region of interest" description="Disordered" evidence="7">
    <location>
        <begin position="481"/>
        <end position="502"/>
    </location>
</feature>
<dbReference type="PROSITE" id="PS50089">
    <property type="entry name" value="ZF_RING_2"/>
    <property type="match status" value="1"/>
</dbReference>
<evidence type="ECO:0000256" key="2">
    <source>
        <dbReference type="ARBA" id="ARBA00022703"/>
    </source>
</evidence>
<dbReference type="SMART" id="SM00184">
    <property type="entry name" value="RING"/>
    <property type="match status" value="1"/>
</dbReference>
<dbReference type="InterPro" id="IPR013083">
    <property type="entry name" value="Znf_RING/FYVE/PHD"/>
</dbReference>
<dbReference type="FunFam" id="1.10.1170.10:FF:000002">
    <property type="entry name" value="Baculoviral IAP repeat containing 7"/>
    <property type="match status" value="1"/>
</dbReference>
<comment type="similarity">
    <text evidence="1">Belongs to the IAP family.</text>
</comment>
<evidence type="ECO:0000256" key="1">
    <source>
        <dbReference type="ARBA" id="ARBA00006672"/>
    </source>
</evidence>
<dbReference type="SUPFAM" id="SSF57924">
    <property type="entry name" value="Inhibitor of apoptosis (IAP) repeat"/>
    <property type="match status" value="3"/>
</dbReference>
<evidence type="ECO:0000256" key="7">
    <source>
        <dbReference type="SAM" id="MobiDB-lite"/>
    </source>
</evidence>
<evidence type="ECO:0000256" key="6">
    <source>
        <dbReference type="PROSITE-ProRule" id="PRU00175"/>
    </source>
</evidence>
<feature type="compositionally biased region" description="Polar residues" evidence="7">
    <location>
        <begin position="527"/>
        <end position="541"/>
    </location>
</feature>
<dbReference type="GO" id="GO:0005634">
    <property type="term" value="C:nucleus"/>
    <property type="evidence" value="ECO:0007669"/>
    <property type="project" value="TreeGrafter"/>
</dbReference>
<evidence type="ECO:0000313" key="10">
    <source>
        <dbReference type="Proteomes" id="UP001378592"/>
    </source>
</evidence>